<dbReference type="InterPro" id="IPR036661">
    <property type="entry name" value="Luciferase-like_sf"/>
</dbReference>
<organism evidence="1 2">
    <name type="scientific">Saccharopolyspora flava</name>
    <dbReference type="NCBI Taxonomy" id="95161"/>
    <lineage>
        <taxon>Bacteria</taxon>
        <taxon>Bacillati</taxon>
        <taxon>Actinomycetota</taxon>
        <taxon>Actinomycetes</taxon>
        <taxon>Pseudonocardiales</taxon>
        <taxon>Pseudonocardiaceae</taxon>
        <taxon>Saccharopolyspora</taxon>
    </lineage>
</organism>
<dbReference type="Gene3D" id="3.20.20.30">
    <property type="entry name" value="Luciferase-like domain"/>
    <property type="match status" value="1"/>
</dbReference>
<dbReference type="GO" id="GO:0016705">
    <property type="term" value="F:oxidoreductase activity, acting on paired donors, with incorporation or reduction of molecular oxygen"/>
    <property type="evidence" value="ECO:0007669"/>
    <property type="project" value="InterPro"/>
</dbReference>
<dbReference type="Proteomes" id="UP000198852">
    <property type="component" value="Unassembled WGS sequence"/>
</dbReference>
<gene>
    <name evidence="1" type="ORF">SAMN05660874_03463</name>
</gene>
<protein>
    <submittedName>
        <fullName evidence="1">Probable F420-dependent oxidoreductase, MSMEG_4141 family</fullName>
    </submittedName>
</protein>
<dbReference type="STRING" id="95161.SAMN05660874_03463"/>
<name>A0A1I6SVG2_9PSEU</name>
<dbReference type="RefSeq" id="WP_093418974.1">
    <property type="nucleotide sequence ID" value="NZ_FOZX01000005.1"/>
</dbReference>
<dbReference type="InterPro" id="IPR019922">
    <property type="entry name" value="Lucif-like_OxRdatse_MSMEG_4141"/>
</dbReference>
<dbReference type="EMBL" id="FOZX01000005">
    <property type="protein sequence ID" value="SFS80897.1"/>
    <property type="molecule type" value="Genomic_DNA"/>
</dbReference>
<proteinExistence type="predicted"/>
<dbReference type="OrthoDB" id="4760590at2"/>
<dbReference type="AlphaFoldDB" id="A0A1I6SVG2"/>
<dbReference type="NCBIfam" id="TIGR03620">
    <property type="entry name" value="F420_MSMEG_4141"/>
    <property type="match status" value="1"/>
</dbReference>
<accession>A0A1I6SVG2</accession>
<evidence type="ECO:0000313" key="2">
    <source>
        <dbReference type="Proteomes" id="UP000198852"/>
    </source>
</evidence>
<evidence type="ECO:0000313" key="1">
    <source>
        <dbReference type="EMBL" id="SFS80897.1"/>
    </source>
</evidence>
<reference evidence="2" key="1">
    <citation type="submission" date="2016-10" db="EMBL/GenBank/DDBJ databases">
        <authorList>
            <person name="Varghese N."/>
            <person name="Submissions S."/>
        </authorList>
    </citation>
    <scope>NUCLEOTIDE SEQUENCE [LARGE SCALE GENOMIC DNA]</scope>
    <source>
        <strain evidence="2">DSM 44771</strain>
    </source>
</reference>
<sequence length="273" mass="28555">MTTAALGRIGLGIEADDTRAAQHAAEVFGLGYTGLWVMSGQLRTLRILADLVRATRAAVVAPAIIQLDRFSPEQITALFDEVEAEAPGRLLAGFGGLQAQPVAATRERLEGFDGRIPASRRLLAALGPRKLDAAREVSAGAITMFTSPEFTAAARRRLGADATLVVCQRIALDDDRSRARETLRGPLRNLLGMPGSGYAANMRRMGFGDADISGLSDRLVDAVASGGDPGTVAADVRAHLEAGADHVVLAAQTDGRQPGTIELARALAAPLGL</sequence>
<keyword evidence="2" id="KW-1185">Reference proteome</keyword>
<dbReference type="SUPFAM" id="SSF51679">
    <property type="entry name" value="Bacterial luciferase-like"/>
    <property type="match status" value="1"/>
</dbReference>